<dbReference type="InterPro" id="IPR000994">
    <property type="entry name" value="Pept_M24"/>
</dbReference>
<evidence type="ECO:0000259" key="8">
    <source>
        <dbReference type="Pfam" id="PF00557"/>
    </source>
</evidence>
<dbReference type="OrthoDB" id="9802055at2"/>
<comment type="cofactor">
    <cofactor evidence="6">
        <name>Co(2+)</name>
        <dbReference type="ChEBI" id="CHEBI:48828"/>
    </cofactor>
    <cofactor evidence="6">
        <name>Zn(2+)</name>
        <dbReference type="ChEBI" id="CHEBI:29105"/>
    </cofactor>
    <cofactor evidence="6">
        <name>Mn(2+)</name>
        <dbReference type="ChEBI" id="CHEBI:29035"/>
    </cofactor>
    <cofactor evidence="6">
        <name>Fe(2+)</name>
        <dbReference type="ChEBI" id="CHEBI:29033"/>
    </cofactor>
    <text evidence="6">Binds 2 divalent metal cations per subunit. Has a high-affinity and a low affinity metal-binding site. The true nature of the physiological cofactor is under debate. The enzyme is active with cobalt, zinc, manganese or divalent iron ions. Most likely, methionine aminopeptidases function as mononuclear Fe(2+)-metalloproteases under physiological conditions, and the catalytically relevant metal-binding site has been assigned to the histidine-containing high-affinity site.</text>
</comment>
<feature type="binding site" evidence="6">
    <location>
        <position position="94"/>
    </location>
    <ligand>
        <name>a divalent metal cation</name>
        <dbReference type="ChEBI" id="CHEBI:60240"/>
        <label>1</label>
    </ligand>
</feature>
<evidence type="ECO:0000256" key="3">
    <source>
        <dbReference type="ARBA" id="ARBA00022670"/>
    </source>
</evidence>
<keyword evidence="4 6" id="KW-0479">Metal-binding</keyword>
<dbReference type="GO" id="GO:0006508">
    <property type="term" value="P:proteolysis"/>
    <property type="evidence" value="ECO:0007669"/>
    <property type="project" value="UniProtKB-KW"/>
</dbReference>
<dbReference type="Pfam" id="PF00557">
    <property type="entry name" value="Peptidase_M24"/>
    <property type="match status" value="1"/>
</dbReference>
<dbReference type="PRINTS" id="PR00599">
    <property type="entry name" value="MAPEPTIDASE"/>
</dbReference>
<evidence type="ECO:0000256" key="7">
    <source>
        <dbReference type="RuleBase" id="RU003653"/>
    </source>
</evidence>
<comment type="similarity">
    <text evidence="6">Belongs to the peptidase M24A family. Methionine aminopeptidase type 1 subfamily.</text>
</comment>
<dbReference type="EC" id="3.4.11.18" evidence="6 7"/>
<dbReference type="Gene3D" id="3.90.230.10">
    <property type="entry name" value="Creatinase/methionine aminopeptidase superfamily"/>
    <property type="match status" value="1"/>
</dbReference>
<evidence type="ECO:0000256" key="2">
    <source>
        <dbReference type="ARBA" id="ARBA00022438"/>
    </source>
</evidence>
<keyword evidence="10" id="KW-1185">Reference proteome</keyword>
<feature type="binding site" evidence="6">
    <location>
        <position position="201"/>
    </location>
    <ligand>
        <name>a divalent metal cation</name>
        <dbReference type="ChEBI" id="CHEBI:60240"/>
        <label>2</label>
        <note>catalytic</note>
    </ligand>
</feature>
<feature type="domain" description="Peptidase M24" evidence="8">
    <location>
        <begin position="11"/>
        <end position="238"/>
    </location>
</feature>
<dbReference type="InterPro" id="IPR001714">
    <property type="entry name" value="Pept_M24_MAP"/>
</dbReference>
<evidence type="ECO:0000256" key="6">
    <source>
        <dbReference type="HAMAP-Rule" id="MF_01974"/>
    </source>
</evidence>
<dbReference type="SUPFAM" id="SSF55920">
    <property type="entry name" value="Creatinase/aminopeptidase"/>
    <property type="match status" value="1"/>
</dbReference>
<dbReference type="RefSeq" id="WP_073342951.1">
    <property type="nucleotide sequence ID" value="NZ_FQVH01000011.1"/>
</dbReference>
<comment type="catalytic activity">
    <reaction evidence="6 7">
        <text>Release of N-terminal amino acids, preferentially methionine, from peptides and arylamides.</text>
        <dbReference type="EC" id="3.4.11.18"/>
    </reaction>
</comment>
<dbReference type="PANTHER" id="PTHR43330:SF27">
    <property type="entry name" value="METHIONINE AMINOPEPTIDASE"/>
    <property type="match status" value="1"/>
</dbReference>
<reference evidence="9 10" key="1">
    <citation type="submission" date="2016-11" db="EMBL/GenBank/DDBJ databases">
        <authorList>
            <person name="Jaros S."/>
            <person name="Januszkiewicz K."/>
            <person name="Wedrychowicz H."/>
        </authorList>
    </citation>
    <scope>NUCLEOTIDE SEQUENCE [LARGE SCALE GENOMIC DNA]</scope>
    <source>
        <strain evidence="9 10">DSM 17918</strain>
    </source>
</reference>
<protein>
    <recommendedName>
        <fullName evidence="6 7">Methionine aminopeptidase</fullName>
        <shortName evidence="6">MAP</shortName>
        <shortName evidence="6">MetAP</shortName>
        <ecNumber evidence="6 7">3.4.11.18</ecNumber>
    </recommendedName>
    <alternativeName>
        <fullName evidence="6">Peptidase M</fullName>
    </alternativeName>
</protein>
<dbReference type="HAMAP" id="MF_01974">
    <property type="entry name" value="MetAP_1"/>
    <property type="match status" value="1"/>
</dbReference>
<name>A0A1M4YSR7_9THEO</name>
<dbReference type="PROSITE" id="PS00680">
    <property type="entry name" value="MAP_1"/>
    <property type="match status" value="1"/>
</dbReference>
<feature type="binding site" evidence="6">
    <location>
        <position position="232"/>
    </location>
    <ligand>
        <name>a divalent metal cation</name>
        <dbReference type="ChEBI" id="CHEBI:60240"/>
        <label>2</label>
        <note>catalytic</note>
    </ligand>
</feature>
<evidence type="ECO:0000313" key="9">
    <source>
        <dbReference type="EMBL" id="SHF08840.1"/>
    </source>
</evidence>
<comment type="function">
    <text evidence="1 6">Removes the N-terminal methionine from nascent proteins. The N-terminal methionine is often cleaved when the second residue in the primary sequence is small and uncharged (Met-Ala-, Cys, Gly, Pro, Ser, Thr, or Val). Requires deformylation of the N(alpha)-formylated initiator methionine before it can be hydrolyzed.</text>
</comment>
<keyword evidence="3 6" id="KW-0645">Protease</keyword>
<feature type="binding site" evidence="6">
    <location>
        <position position="77"/>
    </location>
    <ligand>
        <name>substrate</name>
    </ligand>
</feature>
<feature type="binding site" evidence="6">
    <location>
        <position position="232"/>
    </location>
    <ligand>
        <name>a divalent metal cation</name>
        <dbReference type="ChEBI" id="CHEBI:60240"/>
        <label>1</label>
    </ligand>
</feature>
<dbReference type="InterPro" id="IPR036005">
    <property type="entry name" value="Creatinase/aminopeptidase-like"/>
</dbReference>
<gene>
    <name evidence="6" type="primary">map</name>
    <name evidence="9" type="ORF">SAMN02746089_01284</name>
</gene>
<evidence type="ECO:0000256" key="5">
    <source>
        <dbReference type="ARBA" id="ARBA00022801"/>
    </source>
</evidence>
<keyword evidence="2 6" id="KW-0031">Aminopeptidase</keyword>
<dbReference type="GO" id="GO:0070006">
    <property type="term" value="F:metalloaminopeptidase activity"/>
    <property type="evidence" value="ECO:0007669"/>
    <property type="project" value="UniProtKB-UniRule"/>
</dbReference>
<evidence type="ECO:0000256" key="1">
    <source>
        <dbReference type="ARBA" id="ARBA00002521"/>
    </source>
</evidence>
<feature type="binding site" evidence="6">
    <location>
        <position position="168"/>
    </location>
    <ligand>
        <name>a divalent metal cation</name>
        <dbReference type="ChEBI" id="CHEBI:60240"/>
        <label>2</label>
        <note>catalytic</note>
    </ligand>
</feature>
<dbReference type="Proteomes" id="UP000184088">
    <property type="component" value="Unassembled WGS sequence"/>
</dbReference>
<dbReference type="CDD" id="cd01086">
    <property type="entry name" value="MetAP1"/>
    <property type="match status" value="1"/>
</dbReference>
<sequence length="254" mass="28102">MIIIKSRREIEIMKIAGRIVAECLQLVGEKIKPGVKTIELDRVAENYIKKNRAIPSFKGYNGFPANICVSVNEEVVHGIPGDRELKDGDIVSVDIGVIYNGYHGDAARTFPVGNISASAKRLIEVTKESFFKGIQYATSDHRLYDISYAIQRYVESNGYSVVREYVGHGIGRSMHEDPQVPNFGCSGRGVRLREGMTLAIEPMVNEGTFEVRTLDNNWTVVTADGKLSAHYENTIAITPEGPEILTILAGEINE</sequence>
<feature type="binding site" evidence="6">
    <location>
        <position position="175"/>
    </location>
    <ligand>
        <name>substrate</name>
    </ligand>
</feature>
<dbReference type="STRING" id="1121256.SAMN02746089_01284"/>
<dbReference type="GO" id="GO:0046872">
    <property type="term" value="F:metal ion binding"/>
    <property type="evidence" value="ECO:0007669"/>
    <property type="project" value="UniProtKB-UniRule"/>
</dbReference>
<organism evidence="9 10">
    <name type="scientific">Caldanaerobius fijiensis DSM 17918</name>
    <dbReference type="NCBI Taxonomy" id="1121256"/>
    <lineage>
        <taxon>Bacteria</taxon>
        <taxon>Bacillati</taxon>
        <taxon>Bacillota</taxon>
        <taxon>Clostridia</taxon>
        <taxon>Thermoanaerobacterales</taxon>
        <taxon>Thermoanaerobacteraceae</taxon>
        <taxon>Caldanaerobius</taxon>
    </lineage>
</organism>
<accession>A0A1M4YSR7</accession>
<feature type="binding site" evidence="6">
    <location>
        <position position="105"/>
    </location>
    <ligand>
        <name>a divalent metal cation</name>
        <dbReference type="ChEBI" id="CHEBI:60240"/>
        <label>2</label>
        <note>catalytic</note>
    </ligand>
</feature>
<evidence type="ECO:0000313" key="10">
    <source>
        <dbReference type="Proteomes" id="UP000184088"/>
    </source>
</evidence>
<evidence type="ECO:0000256" key="4">
    <source>
        <dbReference type="ARBA" id="ARBA00022723"/>
    </source>
</evidence>
<dbReference type="InterPro" id="IPR002467">
    <property type="entry name" value="Pept_M24A_MAP1"/>
</dbReference>
<dbReference type="GO" id="GO:0005829">
    <property type="term" value="C:cytosol"/>
    <property type="evidence" value="ECO:0007669"/>
    <property type="project" value="TreeGrafter"/>
</dbReference>
<proteinExistence type="inferred from homology"/>
<dbReference type="NCBIfam" id="TIGR00500">
    <property type="entry name" value="met_pdase_I"/>
    <property type="match status" value="1"/>
</dbReference>
<dbReference type="EMBL" id="FQVH01000011">
    <property type="protein sequence ID" value="SHF08840.1"/>
    <property type="molecule type" value="Genomic_DNA"/>
</dbReference>
<dbReference type="PANTHER" id="PTHR43330">
    <property type="entry name" value="METHIONINE AMINOPEPTIDASE"/>
    <property type="match status" value="1"/>
</dbReference>
<dbReference type="GO" id="GO:0004239">
    <property type="term" value="F:initiator methionyl aminopeptidase activity"/>
    <property type="evidence" value="ECO:0007669"/>
    <property type="project" value="UniProtKB-UniRule"/>
</dbReference>
<dbReference type="AlphaFoldDB" id="A0A1M4YSR7"/>
<feature type="binding site" evidence="6">
    <location>
        <position position="105"/>
    </location>
    <ligand>
        <name>a divalent metal cation</name>
        <dbReference type="ChEBI" id="CHEBI:60240"/>
        <label>1</label>
    </ligand>
</feature>
<comment type="subunit">
    <text evidence="6">Monomer.</text>
</comment>
<keyword evidence="5 6" id="KW-0378">Hydrolase</keyword>